<sequence length="63" mass="7095">MKIAANPVRSTPTVQQHRATSRGIGAMLAERVGYVPKCDINNRYIDAYIYYLTRLTPITPPCQ</sequence>
<organism evidence="2 3">
    <name type="scientific">Babesia bigemina</name>
    <dbReference type="NCBI Taxonomy" id="5866"/>
    <lineage>
        <taxon>Eukaryota</taxon>
        <taxon>Sar</taxon>
        <taxon>Alveolata</taxon>
        <taxon>Apicomplexa</taxon>
        <taxon>Aconoidasida</taxon>
        <taxon>Piroplasmida</taxon>
        <taxon>Babesiidae</taxon>
        <taxon>Babesia</taxon>
    </lineage>
</organism>
<protein>
    <submittedName>
        <fullName evidence="2">Uncharacterized protein</fullName>
    </submittedName>
</protein>
<proteinExistence type="predicted"/>
<keyword evidence="3" id="KW-1185">Reference proteome</keyword>
<dbReference type="GeneID" id="24564632"/>
<evidence type="ECO:0000313" key="2">
    <source>
        <dbReference type="EMBL" id="CDR96091.1"/>
    </source>
</evidence>
<dbReference type="Proteomes" id="UP000033188">
    <property type="component" value="Chromosome 2"/>
</dbReference>
<feature type="compositionally biased region" description="Polar residues" evidence="1">
    <location>
        <begin position="8"/>
        <end position="18"/>
    </location>
</feature>
<dbReference type="KEGG" id="bbig:BBBOND_0212330"/>
<dbReference type="RefSeq" id="XP_012768277.1">
    <property type="nucleotide sequence ID" value="XM_012912823.1"/>
</dbReference>
<evidence type="ECO:0000256" key="1">
    <source>
        <dbReference type="SAM" id="MobiDB-lite"/>
    </source>
</evidence>
<feature type="region of interest" description="Disordered" evidence="1">
    <location>
        <begin position="1"/>
        <end position="20"/>
    </location>
</feature>
<dbReference type="VEuPathDB" id="PiroplasmaDB:BBBOND_0212330"/>
<name>A0A061D5U6_BABBI</name>
<reference evidence="3" key="1">
    <citation type="submission" date="2014-06" db="EMBL/GenBank/DDBJ databases">
        <authorList>
            <person name="Aslett M."/>
            <person name="De Silva N."/>
        </authorList>
    </citation>
    <scope>NUCLEOTIDE SEQUENCE [LARGE SCALE GENOMIC DNA]</scope>
    <source>
        <strain evidence="3">Bond</strain>
    </source>
</reference>
<accession>A0A061D5U6</accession>
<gene>
    <name evidence="2" type="ORF">BBBOND_0212330</name>
</gene>
<dbReference type="AlphaFoldDB" id="A0A061D5U6"/>
<evidence type="ECO:0000313" key="3">
    <source>
        <dbReference type="Proteomes" id="UP000033188"/>
    </source>
</evidence>
<dbReference type="EMBL" id="LK391708">
    <property type="protein sequence ID" value="CDR96091.1"/>
    <property type="molecule type" value="Genomic_DNA"/>
</dbReference>